<dbReference type="InterPro" id="IPR007693">
    <property type="entry name" value="DNA_helicase_DnaB-like_N"/>
</dbReference>
<dbReference type="CDD" id="cd00984">
    <property type="entry name" value="DnaB_C"/>
    <property type="match status" value="1"/>
</dbReference>
<sequence>MTDQLNHDLDREAFVFDSVETDAVLSDIASEMSLLGCLLAPGAATANVAALHQAAELVRPVDFYRPANRIIWERLAAMADRGLPIELPALNAELRTAGDLDRVQGTPYLLHLQEQGLTHANATYFAKMVADVAMRRRMYQTSISIGQIARTGKGDMMALVEEADAQWGQVHATDTAAADGVEHFGEDMMADLIDDLASDEDPMGIPTGYADLDALLNGFHPGELIVVAARPGVGKTTLGLNVATHAAKHGHRSLFVSLEMNRKEIGHRILSAQTSVPFFTIRNKMLKEPDWARLASRREEIASWPLIVSHNPAITFPQVKAEIRRQARKGLKIAVVDYLQLLQDPDSKSADSREREVALMTRGLKVLAQQLEIPIVVLCQLNRDSAKREDKRPHVHELRESGAVEQDANVVLLIHREDVYDKESPRSGEADLIVGKSRNGPMSDVTVAFQGHYSRFVDMAPGV</sequence>
<dbReference type="InterPro" id="IPR007694">
    <property type="entry name" value="DNA_helicase_DnaB-like_C"/>
</dbReference>
<dbReference type="Pfam" id="PF03796">
    <property type="entry name" value="DnaB_C"/>
    <property type="match status" value="1"/>
</dbReference>
<keyword evidence="5 13" id="KW-0378">Hydrolase</keyword>
<evidence type="ECO:0000256" key="4">
    <source>
        <dbReference type="ARBA" id="ARBA00022741"/>
    </source>
</evidence>
<dbReference type="EMBL" id="JBEQNB010000032">
    <property type="protein sequence ID" value="MES0838442.1"/>
    <property type="molecule type" value="Genomic_DNA"/>
</dbReference>
<keyword evidence="7" id="KW-0067">ATP-binding</keyword>
<dbReference type="InterPro" id="IPR036185">
    <property type="entry name" value="DNA_heli_DnaB-like_N_sf"/>
</dbReference>
<dbReference type="SUPFAM" id="SSF52540">
    <property type="entry name" value="P-loop containing nucleoside triphosphate hydrolases"/>
    <property type="match status" value="1"/>
</dbReference>
<feature type="domain" description="SF4 helicase" evidence="12">
    <location>
        <begin position="198"/>
        <end position="463"/>
    </location>
</feature>
<dbReference type="GO" id="GO:0016787">
    <property type="term" value="F:hydrolase activity"/>
    <property type="evidence" value="ECO:0007669"/>
    <property type="project" value="UniProtKB-KW"/>
</dbReference>
<dbReference type="Proteomes" id="UP001432401">
    <property type="component" value="Unassembled WGS sequence"/>
</dbReference>
<reference evidence="13 14" key="1">
    <citation type="submission" date="2024-06" db="EMBL/GenBank/DDBJ databases">
        <authorList>
            <person name="Bataeva Y.V."/>
            <person name="Grigorian L.N."/>
            <person name="Solomentsev V.I."/>
        </authorList>
    </citation>
    <scope>NUCLEOTIDE SEQUENCE [LARGE SCALE GENOMIC DNA]</scope>
    <source>
        <strain evidence="14">SCPM-O-B-12605 (RCAM04882)</strain>
    </source>
</reference>
<protein>
    <recommendedName>
        <fullName evidence="10">DNA 5'-3' helicase</fullName>
        <ecNumber evidence="10">5.6.2.3</ecNumber>
    </recommendedName>
</protein>
<evidence type="ECO:0000256" key="6">
    <source>
        <dbReference type="ARBA" id="ARBA00022806"/>
    </source>
</evidence>
<accession>A0ABV2A4Z7</accession>
<comment type="catalytic activity">
    <reaction evidence="11">
        <text>ATP + H2O = ADP + phosphate + H(+)</text>
        <dbReference type="Rhea" id="RHEA:13065"/>
        <dbReference type="ChEBI" id="CHEBI:15377"/>
        <dbReference type="ChEBI" id="CHEBI:15378"/>
        <dbReference type="ChEBI" id="CHEBI:30616"/>
        <dbReference type="ChEBI" id="CHEBI:43474"/>
        <dbReference type="ChEBI" id="CHEBI:456216"/>
        <dbReference type="EC" id="5.6.2.3"/>
    </reaction>
</comment>
<dbReference type="SMART" id="SM00382">
    <property type="entry name" value="AAA"/>
    <property type="match status" value="1"/>
</dbReference>
<dbReference type="InterPro" id="IPR016136">
    <property type="entry name" value="DNA_helicase_N/primase_C"/>
</dbReference>
<keyword evidence="4" id="KW-0547">Nucleotide-binding</keyword>
<dbReference type="InterPro" id="IPR003593">
    <property type="entry name" value="AAA+_ATPase"/>
</dbReference>
<evidence type="ECO:0000256" key="11">
    <source>
        <dbReference type="ARBA" id="ARBA00048954"/>
    </source>
</evidence>
<organism evidence="13 14">
    <name type="scientific">Nocardiopsis tropica</name>
    <dbReference type="NCBI Taxonomy" id="109330"/>
    <lineage>
        <taxon>Bacteria</taxon>
        <taxon>Bacillati</taxon>
        <taxon>Actinomycetota</taxon>
        <taxon>Actinomycetes</taxon>
        <taxon>Streptosporangiales</taxon>
        <taxon>Nocardiopsidaceae</taxon>
        <taxon>Nocardiopsis</taxon>
    </lineage>
</organism>
<dbReference type="Gene3D" id="1.10.860.10">
    <property type="entry name" value="DNAb Helicase, Chain A"/>
    <property type="match status" value="1"/>
</dbReference>
<dbReference type="EC" id="5.6.2.3" evidence="10"/>
<keyword evidence="2" id="KW-0639">Primosome</keyword>
<keyword evidence="8" id="KW-0238">DNA-binding</keyword>
<evidence type="ECO:0000256" key="9">
    <source>
        <dbReference type="ARBA" id="ARBA00023235"/>
    </source>
</evidence>
<keyword evidence="9" id="KW-0413">Isomerase</keyword>
<comment type="caution">
    <text evidence="13">The sequence shown here is derived from an EMBL/GenBank/DDBJ whole genome shotgun (WGS) entry which is preliminary data.</text>
</comment>
<dbReference type="RefSeq" id="WP_352987285.1">
    <property type="nucleotide sequence ID" value="NZ_JBEQNA010000024.1"/>
</dbReference>
<dbReference type="Pfam" id="PF00772">
    <property type="entry name" value="DnaB"/>
    <property type="match status" value="1"/>
</dbReference>
<dbReference type="SUPFAM" id="SSF48024">
    <property type="entry name" value="N-terminal domain of DnaB helicase"/>
    <property type="match status" value="1"/>
</dbReference>
<evidence type="ECO:0000256" key="10">
    <source>
        <dbReference type="ARBA" id="ARBA00044969"/>
    </source>
</evidence>
<dbReference type="PANTHER" id="PTHR30153">
    <property type="entry name" value="REPLICATIVE DNA HELICASE DNAB"/>
    <property type="match status" value="1"/>
</dbReference>
<evidence type="ECO:0000256" key="3">
    <source>
        <dbReference type="ARBA" id="ARBA00022705"/>
    </source>
</evidence>
<dbReference type="GO" id="GO:0003678">
    <property type="term" value="F:DNA helicase activity"/>
    <property type="evidence" value="ECO:0007669"/>
    <property type="project" value="UniProtKB-EC"/>
</dbReference>
<dbReference type="InterPro" id="IPR027417">
    <property type="entry name" value="P-loop_NTPase"/>
</dbReference>
<name>A0ABV2A4Z7_9ACTN</name>
<gene>
    <name evidence="13" type="ORF">ABUK86_32075</name>
</gene>
<evidence type="ECO:0000313" key="13">
    <source>
        <dbReference type="EMBL" id="MES0838442.1"/>
    </source>
</evidence>
<evidence type="ECO:0000256" key="1">
    <source>
        <dbReference type="ARBA" id="ARBA00008428"/>
    </source>
</evidence>
<evidence type="ECO:0000256" key="5">
    <source>
        <dbReference type="ARBA" id="ARBA00022801"/>
    </source>
</evidence>
<evidence type="ECO:0000256" key="8">
    <source>
        <dbReference type="ARBA" id="ARBA00023125"/>
    </source>
</evidence>
<dbReference type="Gene3D" id="3.40.50.300">
    <property type="entry name" value="P-loop containing nucleotide triphosphate hydrolases"/>
    <property type="match status" value="1"/>
</dbReference>
<comment type="similarity">
    <text evidence="1">Belongs to the helicase family. DnaB subfamily.</text>
</comment>
<dbReference type="PROSITE" id="PS51199">
    <property type="entry name" value="SF4_HELICASE"/>
    <property type="match status" value="1"/>
</dbReference>
<proteinExistence type="inferred from homology"/>
<evidence type="ECO:0000313" key="14">
    <source>
        <dbReference type="Proteomes" id="UP001432401"/>
    </source>
</evidence>
<dbReference type="PANTHER" id="PTHR30153:SF2">
    <property type="entry name" value="REPLICATIVE DNA HELICASE"/>
    <property type="match status" value="1"/>
</dbReference>
<evidence type="ECO:0000256" key="2">
    <source>
        <dbReference type="ARBA" id="ARBA00022515"/>
    </source>
</evidence>
<keyword evidence="3" id="KW-0235">DNA replication</keyword>
<keyword evidence="14" id="KW-1185">Reference proteome</keyword>
<keyword evidence="6 13" id="KW-0347">Helicase</keyword>
<evidence type="ECO:0000256" key="7">
    <source>
        <dbReference type="ARBA" id="ARBA00022840"/>
    </source>
</evidence>
<evidence type="ECO:0000259" key="12">
    <source>
        <dbReference type="PROSITE" id="PS51199"/>
    </source>
</evidence>